<proteinExistence type="inferred from homology"/>
<dbReference type="SUPFAM" id="SSF111331">
    <property type="entry name" value="NAD kinase/diacylglycerol kinase-like"/>
    <property type="match status" value="1"/>
</dbReference>
<evidence type="ECO:0000256" key="8">
    <source>
        <dbReference type="ARBA" id="ARBA00023264"/>
    </source>
</evidence>
<dbReference type="InterPro" id="IPR050187">
    <property type="entry name" value="Lipid_Phosphate_FormReg"/>
</dbReference>
<evidence type="ECO:0000256" key="2">
    <source>
        <dbReference type="ARBA" id="ARBA00005983"/>
    </source>
</evidence>
<dbReference type="Pfam" id="PF00781">
    <property type="entry name" value="DAGK_cat"/>
    <property type="match status" value="1"/>
</dbReference>
<dbReference type="OrthoDB" id="3171056at2"/>
<dbReference type="Proteomes" id="UP000293995">
    <property type="component" value="Chromosome"/>
</dbReference>
<reference evidence="10 11" key="1">
    <citation type="submission" date="2019-01" db="EMBL/GenBank/DDBJ databases">
        <title>Genome sequencing of strain DFW100M-13.</title>
        <authorList>
            <person name="Heo J."/>
            <person name="Kim S.-J."/>
            <person name="Kim J.-S."/>
            <person name="Hong S.-B."/>
            <person name="Kwon S.-W."/>
        </authorList>
    </citation>
    <scope>NUCLEOTIDE SEQUENCE [LARGE SCALE GENOMIC DNA]</scope>
    <source>
        <strain evidence="10 11">DFW100M-13</strain>
    </source>
</reference>
<keyword evidence="4" id="KW-0547">Nucleotide-binding</keyword>
<dbReference type="InterPro" id="IPR045540">
    <property type="entry name" value="YegS/DAGK_C"/>
</dbReference>
<dbReference type="InterPro" id="IPR017438">
    <property type="entry name" value="ATP-NAD_kinase_N"/>
</dbReference>
<accession>A0A4P6EH47</accession>
<evidence type="ECO:0000256" key="5">
    <source>
        <dbReference type="ARBA" id="ARBA00022777"/>
    </source>
</evidence>
<comment type="similarity">
    <text evidence="2">Belongs to the diacylglycerol/lipid kinase family.</text>
</comment>
<gene>
    <name evidence="10" type="ORF">ET475_01345</name>
</gene>
<dbReference type="Gene3D" id="3.40.50.10330">
    <property type="entry name" value="Probable inorganic polyphosphate/atp-NAD kinase, domain 1"/>
    <property type="match status" value="1"/>
</dbReference>
<sequence length="311" mass="32914">MVNPVKADVARLRAAVHAEEQSNGWASSTWFETTAADPGGQAARAALQSTPTVVIVAGGDGTLRAAAEELHGSGVPIAIVASGTGNLLARNLDLVADIETGVHTAFTGETRPIDVGVVRLERGDEPATTHVFLVMTGVGLDARMATDTNEALKKRIGWLAYADPISKSVMGNKRFTLHYRADGGAETAVRAHTVIVGNCGTITAGILLLPDAAPDDGLLDVVLLRPKGFWQWLRVGSRLGLNRVLHRTHSARAATRPGGKWREMRYLQARTLSARFDVPEPTQLDGDAFGTATGAEITVLPQALGIVRAQP</sequence>
<evidence type="ECO:0000256" key="7">
    <source>
        <dbReference type="ARBA" id="ARBA00023209"/>
    </source>
</evidence>
<keyword evidence="6" id="KW-0067">ATP-binding</keyword>
<protein>
    <submittedName>
        <fullName evidence="10">Transcriptional regulator</fullName>
    </submittedName>
</protein>
<evidence type="ECO:0000256" key="1">
    <source>
        <dbReference type="ARBA" id="ARBA00001946"/>
    </source>
</evidence>
<keyword evidence="5" id="KW-0418">Kinase</keyword>
<name>A0A4P6EH47_9MICO</name>
<comment type="cofactor">
    <cofactor evidence="1">
        <name>Mg(2+)</name>
        <dbReference type="ChEBI" id="CHEBI:18420"/>
    </cofactor>
</comment>
<feature type="domain" description="DAGKc" evidence="9">
    <location>
        <begin position="33"/>
        <end position="122"/>
    </location>
</feature>
<evidence type="ECO:0000313" key="11">
    <source>
        <dbReference type="Proteomes" id="UP000293995"/>
    </source>
</evidence>
<dbReference type="PROSITE" id="PS50146">
    <property type="entry name" value="DAGK"/>
    <property type="match status" value="1"/>
</dbReference>
<keyword evidence="3" id="KW-0808">Transferase</keyword>
<evidence type="ECO:0000259" key="9">
    <source>
        <dbReference type="PROSITE" id="PS50146"/>
    </source>
</evidence>
<dbReference type="InterPro" id="IPR016064">
    <property type="entry name" value="NAD/diacylglycerol_kinase_sf"/>
</dbReference>
<dbReference type="GO" id="GO:0016301">
    <property type="term" value="F:kinase activity"/>
    <property type="evidence" value="ECO:0007669"/>
    <property type="project" value="UniProtKB-KW"/>
</dbReference>
<keyword evidence="7" id="KW-0594">Phospholipid biosynthesis</keyword>
<evidence type="ECO:0000256" key="6">
    <source>
        <dbReference type="ARBA" id="ARBA00022840"/>
    </source>
</evidence>
<evidence type="ECO:0000313" key="10">
    <source>
        <dbReference type="EMBL" id="QAY61645.1"/>
    </source>
</evidence>
<dbReference type="Gene3D" id="2.60.200.40">
    <property type="match status" value="1"/>
</dbReference>
<dbReference type="KEGG" id="mprt:ET475_01345"/>
<dbReference type="Pfam" id="PF19279">
    <property type="entry name" value="YegS_C"/>
    <property type="match status" value="1"/>
</dbReference>
<keyword evidence="7" id="KW-0443">Lipid metabolism</keyword>
<dbReference type="EMBL" id="CP035494">
    <property type="protein sequence ID" value="QAY61645.1"/>
    <property type="molecule type" value="Genomic_DNA"/>
</dbReference>
<dbReference type="GO" id="GO:0005524">
    <property type="term" value="F:ATP binding"/>
    <property type="evidence" value="ECO:0007669"/>
    <property type="project" value="UniProtKB-KW"/>
</dbReference>
<dbReference type="PANTHER" id="PTHR12358:SF54">
    <property type="entry name" value="SPHINGOSINE KINASE RELATED PROTEIN"/>
    <property type="match status" value="1"/>
</dbReference>
<organism evidence="10 11">
    <name type="scientific">Microbacterium protaetiae</name>
    <dbReference type="NCBI Taxonomy" id="2509458"/>
    <lineage>
        <taxon>Bacteria</taxon>
        <taxon>Bacillati</taxon>
        <taxon>Actinomycetota</taxon>
        <taxon>Actinomycetes</taxon>
        <taxon>Micrococcales</taxon>
        <taxon>Microbacteriaceae</taxon>
        <taxon>Microbacterium</taxon>
    </lineage>
</organism>
<evidence type="ECO:0000256" key="3">
    <source>
        <dbReference type="ARBA" id="ARBA00022679"/>
    </source>
</evidence>
<keyword evidence="11" id="KW-1185">Reference proteome</keyword>
<evidence type="ECO:0000256" key="4">
    <source>
        <dbReference type="ARBA" id="ARBA00022741"/>
    </source>
</evidence>
<keyword evidence="8" id="KW-1208">Phospholipid metabolism</keyword>
<dbReference type="InterPro" id="IPR001206">
    <property type="entry name" value="Diacylglycerol_kinase_cat_dom"/>
</dbReference>
<dbReference type="GO" id="GO:0008654">
    <property type="term" value="P:phospholipid biosynthetic process"/>
    <property type="evidence" value="ECO:0007669"/>
    <property type="project" value="UniProtKB-KW"/>
</dbReference>
<dbReference type="PANTHER" id="PTHR12358">
    <property type="entry name" value="SPHINGOSINE KINASE"/>
    <property type="match status" value="1"/>
</dbReference>
<keyword evidence="7" id="KW-0444">Lipid biosynthesis</keyword>
<dbReference type="AlphaFoldDB" id="A0A4P6EH47"/>